<evidence type="ECO:0000256" key="1">
    <source>
        <dbReference type="ARBA" id="ARBA00004141"/>
    </source>
</evidence>
<dbReference type="GO" id="GO:0005351">
    <property type="term" value="F:carbohydrate:proton symporter activity"/>
    <property type="evidence" value="ECO:0007669"/>
    <property type="project" value="TreeGrafter"/>
</dbReference>
<evidence type="ECO:0000256" key="2">
    <source>
        <dbReference type="ARBA" id="ARBA00010992"/>
    </source>
</evidence>
<organism evidence="10 11">
    <name type="scientific">Phialocephala subalpina</name>
    <dbReference type="NCBI Taxonomy" id="576137"/>
    <lineage>
        <taxon>Eukaryota</taxon>
        <taxon>Fungi</taxon>
        <taxon>Dikarya</taxon>
        <taxon>Ascomycota</taxon>
        <taxon>Pezizomycotina</taxon>
        <taxon>Leotiomycetes</taxon>
        <taxon>Helotiales</taxon>
        <taxon>Mollisiaceae</taxon>
        <taxon>Phialocephala</taxon>
        <taxon>Phialocephala fortinii species complex</taxon>
    </lineage>
</organism>
<dbReference type="PROSITE" id="PS50850">
    <property type="entry name" value="MFS"/>
    <property type="match status" value="1"/>
</dbReference>
<feature type="transmembrane region" description="Helical" evidence="8">
    <location>
        <begin position="387"/>
        <end position="409"/>
    </location>
</feature>
<feature type="transmembrane region" description="Helical" evidence="8">
    <location>
        <begin position="24"/>
        <end position="41"/>
    </location>
</feature>
<dbReference type="InterPro" id="IPR036259">
    <property type="entry name" value="MFS_trans_sf"/>
</dbReference>
<keyword evidence="11" id="KW-1185">Reference proteome</keyword>
<feature type="transmembrane region" description="Helical" evidence="8">
    <location>
        <begin position="429"/>
        <end position="448"/>
    </location>
</feature>
<feature type="domain" description="Major facilitator superfamily (MFS) profile" evidence="9">
    <location>
        <begin position="28"/>
        <end position="475"/>
    </location>
</feature>
<feature type="transmembrane region" description="Helical" evidence="8">
    <location>
        <begin position="285"/>
        <end position="307"/>
    </location>
</feature>
<gene>
    <name evidence="10" type="ORF">PAC_06388</name>
</gene>
<evidence type="ECO:0000256" key="6">
    <source>
        <dbReference type="ARBA" id="ARBA00023136"/>
    </source>
</evidence>
<protein>
    <submittedName>
        <fullName evidence="10">Related to transporter (Major facilitator superfamily)</fullName>
    </submittedName>
</protein>
<evidence type="ECO:0000256" key="7">
    <source>
        <dbReference type="RuleBase" id="RU003346"/>
    </source>
</evidence>
<feature type="transmembrane region" description="Helical" evidence="8">
    <location>
        <begin position="454"/>
        <end position="471"/>
    </location>
</feature>
<name>A0A1L7WUT0_9HELO</name>
<dbReference type="Proteomes" id="UP000184330">
    <property type="component" value="Unassembled WGS sequence"/>
</dbReference>
<dbReference type="NCBIfam" id="TIGR00879">
    <property type="entry name" value="SP"/>
    <property type="match status" value="1"/>
</dbReference>
<dbReference type="InterPro" id="IPR003663">
    <property type="entry name" value="Sugar/inositol_transpt"/>
</dbReference>
<keyword evidence="4 8" id="KW-0812">Transmembrane</keyword>
<proteinExistence type="inferred from homology"/>
<keyword evidence="6 8" id="KW-0472">Membrane</keyword>
<sequence>MCTTKDRHPLVMANYLGLRGEKLAVARVLLVMLPSFFLYGYNQSAIGGVLNFTPFVEQFPRIDTATTKGSQKADNSRIQGTVVALYTLGCLIGALTSALIGNQLGRRRTILVFAVIAAIGAALKGTSFSLGQLIVGRITAGIGVGGVNAVLPVWQSECSKPKNRGQSVVVMGIYIASGIALASWVNFGLSYRQGTSMCWRLSLSIPIIFSILICSFTYCFPESPRWLAQRGRMEEAKAVIAVLEDQPAESEHVAIELDIVRKACDNHGARERGFVDLFKMGRERLFYRLSLSVMINFCAQMTGANVITYYASTIFSQSLGFKSHQSSVLAAGLLTWKIVAASLAYYYIDRAGRRPLFMTSGFGMGISMMCLAIAVSQLEHPGAGTGATFFLFMFMFFFPLGFLGANFLYSAEIAPQDLRIHLSAIGTSAHWLFNFVIAEVTPIAFATIGYKYYIVYACTGVSVLPMVYFLFPETNGRSLEDMDRIFSGPQHWWQVPSAAEHLQKSAIVDIENGDEKIEKFGYVEEA</sequence>
<evidence type="ECO:0000256" key="4">
    <source>
        <dbReference type="ARBA" id="ARBA00022692"/>
    </source>
</evidence>
<dbReference type="SUPFAM" id="SSF103473">
    <property type="entry name" value="MFS general substrate transporter"/>
    <property type="match status" value="1"/>
</dbReference>
<dbReference type="InterPro" id="IPR020846">
    <property type="entry name" value="MFS_dom"/>
</dbReference>
<feature type="transmembrane region" description="Helical" evidence="8">
    <location>
        <begin position="109"/>
        <end position="128"/>
    </location>
</feature>
<dbReference type="Gene3D" id="1.20.1250.20">
    <property type="entry name" value="MFS general substrate transporter like domains"/>
    <property type="match status" value="1"/>
</dbReference>
<feature type="transmembrane region" description="Helical" evidence="8">
    <location>
        <begin position="327"/>
        <end position="348"/>
    </location>
</feature>
<evidence type="ECO:0000313" key="11">
    <source>
        <dbReference type="Proteomes" id="UP000184330"/>
    </source>
</evidence>
<dbReference type="AlphaFoldDB" id="A0A1L7WUT0"/>
<dbReference type="PANTHER" id="PTHR48022:SF45">
    <property type="entry name" value="MAJOR FACILITATOR SUPERFAMILY (MFS) PROFILE DOMAIN-CONTAINING PROTEIN-RELATED"/>
    <property type="match status" value="1"/>
</dbReference>
<feature type="transmembrane region" description="Helical" evidence="8">
    <location>
        <begin position="199"/>
        <end position="220"/>
    </location>
</feature>
<evidence type="ECO:0000313" key="10">
    <source>
        <dbReference type="EMBL" id="CZR56500.1"/>
    </source>
</evidence>
<dbReference type="FunFam" id="1.20.1250.20:FF:000090">
    <property type="entry name" value="MFS sugar transporter, putative"/>
    <property type="match status" value="1"/>
</dbReference>
<accession>A0A1L7WUT0</accession>
<keyword evidence="5 8" id="KW-1133">Transmembrane helix</keyword>
<keyword evidence="3 7" id="KW-0813">Transport</keyword>
<comment type="subcellular location">
    <subcellularLocation>
        <location evidence="1">Membrane</location>
        <topology evidence="1">Multi-pass membrane protein</topology>
    </subcellularLocation>
</comment>
<dbReference type="Pfam" id="PF00083">
    <property type="entry name" value="Sugar_tr"/>
    <property type="match status" value="1"/>
</dbReference>
<evidence type="ECO:0000256" key="8">
    <source>
        <dbReference type="SAM" id="Phobius"/>
    </source>
</evidence>
<dbReference type="PANTHER" id="PTHR48022">
    <property type="entry name" value="PLASTIDIC GLUCOSE TRANSPORTER 4"/>
    <property type="match status" value="1"/>
</dbReference>
<dbReference type="PRINTS" id="PR00171">
    <property type="entry name" value="SUGRTRNSPORT"/>
</dbReference>
<evidence type="ECO:0000259" key="9">
    <source>
        <dbReference type="PROSITE" id="PS50850"/>
    </source>
</evidence>
<evidence type="ECO:0000256" key="3">
    <source>
        <dbReference type="ARBA" id="ARBA00022448"/>
    </source>
</evidence>
<dbReference type="GO" id="GO:0016020">
    <property type="term" value="C:membrane"/>
    <property type="evidence" value="ECO:0007669"/>
    <property type="project" value="UniProtKB-SubCell"/>
</dbReference>
<comment type="similarity">
    <text evidence="2 7">Belongs to the major facilitator superfamily. Sugar transporter (TC 2.A.1.1) family.</text>
</comment>
<feature type="transmembrane region" description="Helical" evidence="8">
    <location>
        <begin position="166"/>
        <end position="187"/>
    </location>
</feature>
<dbReference type="EMBL" id="FJOG01000008">
    <property type="protein sequence ID" value="CZR56500.1"/>
    <property type="molecule type" value="Genomic_DNA"/>
</dbReference>
<feature type="transmembrane region" description="Helical" evidence="8">
    <location>
        <begin position="355"/>
        <end position="375"/>
    </location>
</feature>
<feature type="transmembrane region" description="Helical" evidence="8">
    <location>
        <begin position="134"/>
        <end position="154"/>
    </location>
</feature>
<dbReference type="InterPro" id="IPR050360">
    <property type="entry name" value="MFS_Sugar_Transporters"/>
</dbReference>
<dbReference type="OrthoDB" id="6612291at2759"/>
<reference evidence="10 11" key="1">
    <citation type="submission" date="2016-03" db="EMBL/GenBank/DDBJ databases">
        <authorList>
            <person name="Ploux O."/>
        </authorList>
    </citation>
    <scope>NUCLEOTIDE SEQUENCE [LARGE SCALE GENOMIC DNA]</scope>
    <source>
        <strain evidence="10 11">UAMH 11012</strain>
    </source>
</reference>
<dbReference type="InterPro" id="IPR005828">
    <property type="entry name" value="MFS_sugar_transport-like"/>
</dbReference>
<feature type="transmembrane region" description="Helical" evidence="8">
    <location>
        <begin position="83"/>
        <end position="102"/>
    </location>
</feature>
<evidence type="ECO:0000256" key="5">
    <source>
        <dbReference type="ARBA" id="ARBA00022989"/>
    </source>
</evidence>